<evidence type="ECO:0000259" key="1">
    <source>
        <dbReference type="PROSITE" id="PS50995"/>
    </source>
</evidence>
<dbReference type="PROSITE" id="PS50995">
    <property type="entry name" value="HTH_MARR_2"/>
    <property type="match status" value="1"/>
</dbReference>
<proteinExistence type="predicted"/>
<gene>
    <name evidence="2" type="ORF">FB566_4131</name>
</gene>
<comment type="caution">
    <text evidence="2">The sequence shown here is derived from an EMBL/GenBank/DDBJ whole genome shotgun (WGS) entry which is preliminary data.</text>
</comment>
<dbReference type="Pfam" id="PF12802">
    <property type="entry name" value="MarR_2"/>
    <property type="match status" value="1"/>
</dbReference>
<dbReference type="SUPFAM" id="SSF46785">
    <property type="entry name" value="Winged helix' DNA-binding domain"/>
    <property type="match status" value="1"/>
</dbReference>
<dbReference type="OrthoDB" id="3173926at2"/>
<dbReference type="InterPro" id="IPR036390">
    <property type="entry name" value="WH_DNA-bd_sf"/>
</dbReference>
<dbReference type="Gene3D" id="1.10.10.10">
    <property type="entry name" value="Winged helix-like DNA-binding domain superfamily/Winged helix DNA-binding domain"/>
    <property type="match status" value="1"/>
</dbReference>
<evidence type="ECO:0000313" key="3">
    <source>
        <dbReference type="Proteomes" id="UP000317043"/>
    </source>
</evidence>
<protein>
    <submittedName>
        <fullName evidence="2">MarR family protein</fullName>
    </submittedName>
</protein>
<dbReference type="InParanoid" id="A0A543B134"/>
<dbReference type="InterPro" id="IPR036388">
    <property type="entry name" value="WH-like_DNA-bd_sf"/>
</dbReference>
<name>A0A543B134_9ACTN</name>
<organism evidence="2 3">
    <name type="scientific">Stackebrandtia endophytica</name>
    <dbReference type="NCBI Taxonomy" id="1496996"/>
    <lineage>
        <taxon>Bacteria</taxon>
        <taxon>Bacillati</taxon>
        <taxon>Actinomycetota</taxon>
        <taxon>Actinomycetes</taxon>
        <taxon>Glycomycetales</taxon>
        <taxon>Glycomycetaceae</taxon>
        <taxon>Stackebrandtia</taxon>
    </lineage>
</organism>
<dbReference type="SMART" id="SM00347">
    <property type="entry name" value="HTH_MARR"/>
    <property type="match status" value="1"/>
</dbReference>
<dbReference type="InterPro" id="IPR039422">
    <property type="entry name" value="MarR/SlyA-like"/>
</dbReference>
<dbReference type="PANTHER" id="PTHR33164">
    <property type="entry name" value="TRANSCRIPTIONAL REGULATOR, MARR FAMILY"/>
    <property type="match status" value="1"/>
</dbReference>
<sequence>MTRSDNPAARQQVAEQLFSAAISLAQLGDHFDAIRGLQGVEGEALLLVINTARRSDGALMTPGELGRQLRLPSASVTALIDRLEQAGHLHRVRDTVDRRRVLLKPSRRAERTHNDYWHPLNDRVVDSMASLTDDELATIDRFLRQVSAVAREYRDET</sequence>
<dbReference type="EMBL" id="VFOW01000001">
    <property type="protein sequence ID" value="TQL78542.1"/>
    <property type="molecule type" value="Genomic_DNA"/>
</dbReference>
<dbReference type="PRINTS" id="PR00598">
    <property type="entry name" value="HTHMARR"/>
</dbReference>
<dbReference type="Proteomes" id="UP000317043">
    <property type="component" value="Unassembled WGS sequence"/>
</dbReference>
<evidence type="ECO:0000313" key="2">
    <source>
        <dbReference type="EMBL" id="TQL78542.1"/>
    </source>
</evidence>
<reference evidence="2 3" key="1">
    <citation type="submission" date="2019-06" db="EMBL/GenBank/DDBJ databases">
        <title>Sequencing the genomes of 1000 actinobacteria strains.</title>
        <authorList>
            <person name="Klenk H.-P."/>
        </authorList>
    </citation>
    <scope>NUCLEOTIDE SEQUENCE [LARGE SCALE GENOMIC DNA]</scope>
    <source>
        <strain evidence="2 3">DSM 45928</strain>
    </source>
</reference>
<dbReference type="InterPro" id="IPR000835">
    <property type="entry name" value="HTH_MarR-typ"/>
</dbReference>
<dbReference type="GO" id="GO:0006950">
    <property type="term" value="P:response to stress"/>
    <property type="evidence" value="ECO:0007669"/>
    <property type="project" value="TreeGrafter"/>
</dbReference>
<dbReference type="PANTHER" id="PTHR33164:SF106">
    <property type="entry name" value="TRANSCRIPTIONAL REGULATORY PROTEIN"/>
    <property type="match status" value="1"/>
</dbReference>
<dbReference type="AlphaFoldDB" id="A0A543B134"/>
<keyword evidence="3" id="KW-1185">Reference proteome</keyword>
<accession>A0A543B134</accession>
<dbReference type="RefSeq" id="WP_142043135.1">
    <property type="nucleotide sequence ID" value="NZ_JBHTGS010000003.1"/>
</dbReference>
<dbReference type="GO" id="GO:0003700">
    <property type="term" value="F:DNA-binding transcription factor activity"/>
    <property type="evidence" value="ECO:0007669"/>
    <property type="project" value="InterPro"/>
</dbReference>
<feature type="domain" description="HTH marR-type" evidence="1">
    <location>
        <begin position="10"/>
        <end position="148"/>
    </location>
</feature>